<dbReference type="AlphaFoldDB" id="A0A940S204"/>
<proteinExistence type="predicted"/>
<reference evidence="2" key="1">
    <citation type="submission" date="2021-03" db="EMBL/GenBank/DDBJ databases">
        <title>Sagittula salina sp. nov. strain M10.9X isolated from the marine waste.</title>
        <authorList>
            <person name="Satari L."/>
            <person name="Molina-Menor E."/>
            <person name="Vidal-Verdu A."/>
            <person name="Pascual J."/>
            <person name="Pereto J."/>
            <person name="Porcar M."/>
        </authorList>
    </citation>
    <scope>NUCLEOTIDE SEQUENCE</scope>
    <source>
        <strain evidence="2">M10.9X</strain>
    </source>
</reference>
<evidence type="ECO:0000313" key="2">
    <source>
        <dbReference type="EMBL" id="MBP0483621.1"/>
    </source>
</evidence>
<dbReference type="InterPro" id="IPR009492">
    <property type="entry name" value="TniQ"/>
</dbReference>
<organism evidence="2 3">
    <name type="scientific">Sagittula salina</name>
    <dbReference type="NCBI Taxonomy" id="2820268"/>
    <lineage>
        <taxon>Bacteria</taxon>
        <taxon>Pseudomonadati</taxon>
        <taxon>Pseudomonadota</taxon>
        <taxon>Alphaproteobacteria</taxon>
        <taxon>Rhodobacterales</taxon>
        <taxon>Roseobacteraceae</taxon>
        <taxon>Sagittula</taxon>
    </lineage>
</organism>
<dbReference type="EMBL" id="JAGISH010000007">
    <property type="protein sequence ID" value="MBP0483621.1"/>
    <property type="molecule type" value="Genomic_DNA"/>
</dbReference>
<gene>
    <name evidence="2" type="ORF">J5474_14130</name>
</gene>
<feature type="domain" description="TniQ" evidence="1">
    <location>
        <begin position="6"/>
        <end position="143"/>
    </location>
</feature>
<evidence type="ECO:0000313" key="3">
    <source>
        <dbReference type="Proteomes" id="UP000675940"/>
    </source>
</evidence>
<accession>A0A940S204</accession>
<protein>
    <submittedName>
        <fullName evidence="2">TniQ family protein</fullName>
    </submittedName>
</protein>
<evidence type="ECO:0000259" key="1">
    <source>
        <dbReference type="Pfam" id="PF06527"/>
    </source>
</evidence>
<dbReference type="Pfam" id="PF06527">
    <property type="entry name" value="TniQ"/>
    <property type="match status" value="1"/>
</dbReference>
<keyword evidence="3" id="KW-1185">Reference proteome</keyword>
<comment type="caution">
    <text evidence="2">The sequence shown here is derived from an EMBL/GenBank/DDBJ whole genome shotgun (WGS) entry which is preliminary data.</text>
</comment>
<dbReference type="RefSeq" id="WP_209361549.1">
    <property type="nucleotide sequence ID" value="NZ_JAGISH010000007.1"/>
</dbReference>
<name>A0A940S204_9RHOB</name>
<dbReference type="Proteomes" id="UP000675940">
    <property type="component" value="Unassembled WGS sequence"/>
</dbReference>
<sequence>MPQRLPLTVTPRSRETLPSFFARLAAVNGTEPMSFAMDMGFSLKRVIVQDADSLAHVRELSGMSLADLAELLSWTGERLGDVRMKFRGDTFVSRALRSPTMRGCPACLAKDAEAPGEPLGNIVMRGDWLCRGVDVCVNHRLELVPLWTEANPTKRENLGARLSALLPRLSALRSTAKEVEVSGYDRWLDGRLAGHEDDSWLRDHSVFAAMTLCDALGEDLRRHQGLEPDKRAARAAGFEVASRGPESIRSALDALHREKDGGLVITKSRLKSIFDALDIKYGDDPEFDRLRAVVRTYLLEFWPTAANEIVLGSETGARLRHTIASAAEETGIWTEVLDDIFTAEGAFDSETEQQTHPKTIALERWGALLSELPQLVRTHDFRTALGATDTEFAILQEEGVIAPHIKATKVRRRWRLADALDLRDRLLDGAAPQLGPLENWETPLAAKNLYGLSLRTLIDAISDGLLPRSLHPDRSGVHALLLHRADIKAFLASMPQEMQPRPPQDETVSASVYGKEIGLRRPTFLVKLVEAGLTPGTEIVNSVTRRKQWCLKPEDITAFHERYTTPQLLGRDAGVHKRAVLSRLREAGVEPFAVKNLVFEDIYLRDDAENILKSV</sequence>